<protein>
    <recommendedName>
        <fullName evidence="10">Regulator of SigK</fullName>
    </recommendedName>
    <alternativeName>
        <fullName evidence="9">Sigma-K anti-sigma factor RskA</fullName>
    </alternativeName>
</protein>
<evidence type="ECO:0000256" key="5">
    <source>
        <dbReference type="ARBA" id="ARBA00022989"/>
    </source>
</evidence>
<feature type="transmembrane region" description="Helical" evidence="11">
    <location>
        <begin position="99"/>
        <end position="130"/>
    </location>
</feature>
<feature type="domain" description="Anti-sigma K factor RskA C-terminal" evidence="12">
    <location>
        <begin position="108"/>
        <end position="250"/>
    </location>
</feature>
<dbReference type="EMBL" id="JBIRGQ010000010">
    <property type="protein sequence ID" value="MFH8551225.1"/>
    <property type="molecule type" value="Genomic_DNA"/>
</dbReference>
<name>A0ABW7R3Q1_9ACTN</name>
<comment type="caution">
    <text evidence="13">The sequence shown here is derived from an EMBL/GenBank/DDBJ whole genome shotgun (WGS) entry which is preliminary data.</text>
</comment>
<dbReference type="InterPro" id="IPR051474">
    <property type="entry name" value="Anti-sigma-K/W_factor"/>
</dbReference>
<keyword evidence="14" id="KW-1185">Reference proteome</keyword>
<evidence type="ECO:0000256" key="1">
    <source>
        <dbReference type="ARBA" id="ARBA00004167"/>
    </source>
</evidence>
<evidence type="ECO:0000313" key="14">
    <source>
        <dbReference type="Proteomes" id="UP001610818"/>
    </source>
</evidence>
<reference evidence="13 14" key="1">
    <citation type="submission" date="2024-10" db="EMBL/GenBank/DDBJ databases">
        <title>The Natural Products Discovery Center: Release of the First 8490 Sequenced Strains for Exploring Actinobacteria Biosynthetic Diversity.</title>
        <authorList>
            <person name="Kalkreuter E."/>
            <person name="Kautsar S.A."/>
            <person name="Yang D."/>
            <person name="Bader C.D."/>
            <person name="Teijaro C.N."/>
            <person name="Fluegel L."/>
            <person name="Davis C.M."/>
            <person name="Simpson J.R."/>
            <person name="Lauterbach L."/>
            <person name="Steele A.D."/>
            <person name="Gui C."/>
            <person name="Meng S."/>
            <person name="Li G."/>
            <person name="Viehrig K."/>
            <person name="Ye F."/>
            <person name="Su P."/>
            <person name="Kiefer A.F."/>
            <person name="Nichols A."/>
            <person name="Cepeda A.J."/>
            <person name="Yan W."/>
            <person name="Fan B."/>
            <person name="Jiang Y."/>
            <person name="Adhikari A."/>
            <person name="Zheng C.-J."/>
            <person name="Schuster L."/>
            <person name="Cowan T.M."/>
            <person name="Smanski M.J."/>
            <person name="Chevrette M.G."/>
            <person name="De Carvalho L.P.S."/>
            <person name="Shen B."/>
        </authorList>
    </citation>
    <scope>NUCLEOTIDE SEQUENCE [LARGE SCALE GENOMIC DNA]</scope>
    <source>
        <strain evidence="13 14">NPDC017990</strain>
    </source>
</reference>
<accession>A0ABW7R3Q1</accession>
<evidence type="ECO:0000256" key="7">
    <source>
        <dbReference type="ARBA" id="ARBA00023136"/>
    </source>
</evidence>
<evidence type="ECO:0000256" key="8">
    <source>
        <dbReference type="ARBA" id="ARBA00023163"/>
    </source>
</evidence>
<keyword evidence="8" id="KW-0804">Transcription</keyword>
<dbReference type="Pfam" id="PF10099">
    <property type="entry name" value="RskA_C"/>
    <property type="match status" value="1"/>
</dbReference>
<evidence type="ECO:0000313" key="13">
    <source>
        <dbReference type="EMBL" id="MFH8551225.1"/>
    </source>
</evidence>
<evidence type="ECO:0000256" key="11">
    <source>
        <dbReference type="SAM" id="Phobius"/>
    </source>
</evidence>
<proteinExistence type="predicted"/>
<comment type="subcellular location">
    <subcellularLocation>
        <location evidence="2">Cell membrane</location>
    </subcellularLocation>
    <subcellularLocation>
        <location evidence="1">Membrane</location>
        <topology evidence="1">Single-pass membrane protein</topology>
    </subcellularLocation>
</comment>
<keyword evidence="7 11" id="KW-0472">Membrane</keyword>
<sequence>MKHTAGRRVHSLAVPYALDALAPRELLRFERHLPRCTPCLEETRELAEGAVRLARATAAPPPPGLRERVLTAVRATEQEPPPRAPVIPSAPPRARVLHLAAAAVASVTALAASVLLMVSVLSVLSGFFALQLTRAEDRLDRERAEAREIAHVLAAPDARATGERDAWGRGIGVVASESRRRAVVSVTGLGAPPPGRVHQLWLVRPAATPRSLGLLDGETPVIVSGVGAPGRSLAVTIEPDGGSKRPTSAPLVQLALESVGFGE</sequence>
<gene>
    <name evidence="13" type="ORF">ACH4F9_40185</name>
</gene>
<dbReference type="InterPro" id="IPR041916">
    <property type="entry name" value="Anti_sigma_zinc_sf"/>
</dbReference>
<evidence type="ECO:0000256" key="10">
    <source>
        <dbReference type="ARBA" id="ARBA00030803"/>
    </source>
</evidence>
<evidence type="ECO:0000259" key="12">
    <source>
        <dbReference type="Pfam" id="PF10099"/>
    </source>
</evidence>
<dbReference type="RefSeq" id="WP_397718032.1">
    <property type="nucleotide sequence ID" value="NZ_JBIRGN010000010.1"/>
</dbReference>
<evidence type="ECO:0000256" key="2">
    <source>
        <dbReference type="ARBA" id="ARBA00004236"/>
    </source>
</evidence>
<dbReference type="InterPro" id="IPR018764">
    <property type="entry name" value="RskA_C"/>
</dbReference>
<dbReference type="Gene3D" id="1.10.10.1320">
    <property type="entry name" value="Anti-sigma factor, zinc-finger domain"/>
    <property type="match status" value="1"/>
</dbReference>
<dbReference type="PANTHER" id="PTHR37461:SF1">
    <property type="entry name" value="ANTI-SIGMA-K FACTOR RSKA"/>
    <property type="match status" value="1"/>
</dbReference>
<evidence type="ECO:0000256" key="4">
    <source>
        <dbReference type="ARBA" id="ARBA00022692"/>
    </source>
</evidence>
<evidence type="ECO:0000256" key="6">
    <source>
        <dbReference type="ARBA" id="ARBA00023015"/>
    </source>
</evidence>
<keyword evidence="5 11" id="KW-1133">Transmembrane helix</keyword>
<evidence type="ECO:0000256" key="3">
    <source>
        <dbReference type="ARBA" id="ARBA00022475"/>
    </source>
</evidence>
<keyword evidence="4 11" id="KW-0812">Transmembrane</keyword>
<organism evidence="13 14">
    <name type="scientific">Streptomyces longisporoflavus</name>
    <dbReference type="NCBI Taxonomy" id="28044"/>
    <lineage>
        <taxon>Bacteria</taxon>
        <taxon>Bacillati</taxon>
        <taxon>Actinomycetota</taxon>
        <taxon>Actinomycetes</taxon>
        <taxon>Kitasatosporales</taxon>
        <taxon>Streptomycetaceae</taxon>
        <taxon>Streptomyces</taxon>
    </lineage>
</organism>
<dbReference type="Proteomes" id="UP001610818">
    <property type="component" value="Unassembled WGS sequence"/>
</dbReference>
<keyword evidence="3" id="KW-1003">Cell membrane</keyword>
<dbReference type="PANTHER" id="PTHR37461">
    <property type="entry name" value="ANTI-SIGMA-K FACTOR RSKA"/>
    <property type="match status" value="1"/>
</dbReference>
<evidence type="ECO:0000256" key="9">
    <source>
        <dbReference type="ARBA" id="ARBA00029829"/>
    </source>
</evidence>
<keyword evidence="6" id="KW-0805">Transcription regulation</keyword>